<dbReference type="EnsemblMetazoa" id="SCAU002456-RA">
    <property type="protein sequence ID" value="SCAU002456-PA"/>
    <property type="gene ID" value="SCAU002456"/>
</dbReference>
<gene>
    <name evidence="1" type="primary">106090587</name>
</gene>
<protein>
    <submittedName>
        <fullName evidence="1">Uncharacterized protein</fullName>
    </submittedName>
</protein>
<dbReference type="KEGG" id="scac:106090587"/>
<accession>A0A1I8NVR2</accession>
<proteinExistence type="predicted"/>
<organism evidence="1 2">
    <name type="scientific">Stomoxys calcitrans</name>
    <name type="common">Stable fly</name>
    <name type="synonym">Conops calcitrans</name>
    <dbReference type="NCBI Taxonomy" id="35570"/>
    <lineage>
        <taxon>Eukaryota</taxon>
        <taxon>Metazoa</taxon>
        <taxon>Ecdysozoa</taxon>
        <taxon>Arthropoda</taxon>
        <taxon>Hexapoda</taxon>
        <taxon>Insecta</taxon>
        <taxon>Pterygota</taxon>
        <taxon>Neoptera</taxon>
        <taxon>Endopterygota</taxon>
        <taxon>Diptera</taxon>
        <taxon>Brachycera</taxon>
        <taxon>Muscomorpha</taxon>
        <taxon>Muscoidea</taxon>
        <taxon>Muscidae</taxon>
        <taxon>Stomoxys</taxon>
    </lineage>
</organism>
<sequence length="118" mass="13847">MEPFQKGLTKGNYSYLKRHPELRAIIRVLLHEIIDKEPENIYEFSAALFNCNNIPFLVNMIKEKLELMKKKFKKGQSSPNDEQDIFIERMPAHTLDSRVFISAEIESILRFAMALMDE</sequence>
<dbReference type="VEuPathDB" id="VectorBase:SCAU002456"/>
<evidence type="ECO:0000313" key="2">
    <source>
        <dbReference type="Proteomes" id="UP000095300"/>
    </source>
</evidence>
<dbReference type="CDD" id="cd22971">
    <property type="entry name" value="DD_RIIAD1"/>
    <property type="match status" value="1"/>
</dbReference>
<dbReference type="InterPro" id="IPR059162">
    <property type="entry name" value="RIIAD1"/>
</dbReference>
<evidence type="ECO:0000313" key="1">
    <source>
        <dbReference type="EnsemblMetazoa" id="SCAU002456-PA"/>
    </source>
</evidence>
<dbReference type="OrthoDB" id="10249338at2759"/>
<dbReference type="AlphaFoldDB" id="A0A1I8NVR2"/>
<name>A0A1I8NVR2_STOCA</name>
<dbReference type="Proteomes" id="UP000095300">
    <property type="component" value="Unassembled WGS sequence"/>
</dbReference>
<keyword evidence="2" id="KW-1185">Reference proteome</keyword>
<reference evidence="1" key="1">
    <citation type="submission" date="2020-05" db="UniProtKB">
        <authorList>
            <consortium name="EnsemblMetazoa"/>
        </authorList>
    </citation>
    <scope>IDENTIFICATION</scope>
    <source>
        <strain evidence="1">USDA</strain>
    </source>
</reference>